<sequence length="35" mass="4366">MDTFFPFIFEDGRLLIELKDRVVRVCYLRYNQRIV</sequence>
<organism evidence="1">
    <name type="scientific">Arundo donax</name>
    <name type="common">Giant reed</name>
    <name type="synonym">Donax arundinaceus</name>
    <dbReference type="NCBI Taxonomy" id="35708"/>
    <lineage>
        <taxon>Eukaryota</taxon>
        <taxon>Viridiplantae</taxon>
        <taxon>Streptophyta</taxon>
        <taxon>Embryophyta</taxon>
        <taxon>Tracheophyta</taxon>
        <taxon>Spermatophyta</taxon>
        <taxon>Magnoliopsida</taxon>
        <taxon>Liliopsida</taxon>
        <taxon>Poales</taxon>
        <taxon>Poaceae</taxon>
        <taxon>PACMAD clade</taxon>
        <taxon>Arundinoideae</taxon>
        <taxon>Arundineae</taxon>
        <taxon>Arundo</taxon>
    </lineage>
</organism>
<dbReference type="AlphaFoldDB" id="A0A0A9UCG9"/>
<dbReference type="EMBL" id="GBRH01281689">
    <property type="protein sequence ID" value="JAD16206.1"/>
    <property type="molecule type" value="Transcribed_RNA"/>
</dbReference>
<accession>A0A0A9UCG9</accession>
<reference evidence="1" key="2">
    <citation type="journal article" date="2015" name="Data Brief">
        <title>Shoot transcriptome of the giant reed, Arundo donax.</title>
        <authorList>
            <person name="Barrero R.A."/>
            <person name="Guerrero F.D."/>
            <person name="Moolhuijzen P."/>
            <person name="Goolsby J.A."/>
            <person name="Tidwell J."/>
            <person name="Bellgard S.E."/>
            <person name="Bellgard M.I."/>
        </authorList>
    </citation>
    <scope>NUCLEOTIDE SEQUENCE</scope>
    <source>
        <tissue evidence="1">Shoot tissue taken approximately 20 cm above the soil surface</tissue>
    </source>
</reference>
<reference evidence="1" key="1">
    <citation type="submission" date="2014-09" db="EMBL/GenBank/DDBJ databases">
        <authorList>
            <person name="Magalhaes I.L.F."/>
            <person name="Oliveira U."/>
            <person name="Santos F.R."/>
            <person name="Vidigal T.H.D.A."/>
            <person name="Brescovit A.D."/>
            <person name="Santos A.J."/>
        </authorList>
    </citation>
    <scope>NUCLEOTIDE SEQUENCE</scope>
    <source>
        <tissue evidence="1">Shoot tissue taken approximately 20 cm above the soil surface</tissue>
    </source>
</reference>
<protein>
    <submittedName>
        <fullName evidence="1">Uncharacterized protein</fullName>
    </submittedName>
</protein>
<evidence type="ECO:0000313" key="1">
    <source>
        <dbReference type="EMBL" id="JAD16206.1"/>
    </source>
</evidence>
<proteinExistence type="predicted"/>
<name>A0A0A9UCG9_ARUDO</name>